<evidence type="ECO:0000256" key="5">
    <source>
        <dbReference type="ARBA" id="ARBA00023136"/>
    </source>
</evidence>
<gene>
    <name evidence="9" type="ORF">DM860_001578</name>
</gene>
<evidence type="ECO:0000256" key="7">
    <source>
        <dbReference type="SAM" id="Phobius"/>
    </source>
</evidence>
<organism evidence="9 10">
    <name type="scientific">Cuscuta australis</name>
    <dbReference type="NCBI Taxonomy" id="267555"/>
    <lineage>
        <taxon>Eukaryota</taxon>
        <taxon>Viridiplantae</taxon>
        <taxon>Streptophyta</taxon>
        <taxon>Embryophyta</taxon>
        <taxon>Tracheophyta</taxon>
        <taxon>Spermatophyta</taxon>
        <taxon>Magnoliopsida</taxon>
        <taxon>eudicotyledons</taxon>
        <taxon>Gunneridae</taxon>
        <taxon>Pentapetalae</taxon>
        <taxon>asterids</taxon>
        <taxon>lamiids</taxon>
        <taxon>Solanales</taxon>
        <taxon>Convolvulaceae</taxon>
        <taxon>Cuscuteae</taxon>
        <taxon>Cuscuta</taxon>
        <taxon>Cuscuta subgen. Grammica</taxon>
        <taxon>Cuscuta sect. Cleistogrammica</taxon>
    </lineage>
</organism>
<evidence type="ECO:0000259" key="8">
    <source>
        <dbReference type="Pfam" id="PF00892"/>
    </source>
</evidence>
<feature type="region of interest" description="Disordered" evidence="6">
    <location>
        <begin position="388"/>
        <end position="419"/>
    </location>
</feature>
<comment type="similarity">
    <text evidence="2">Belongs to the drug/metabolite transporter (DMT) superfamily. Plant drug/metabolite exporter (P-DME) (TC 2.A.7.4) family.</text>
</comment>
<keyword evidence="3 7" id="KW-0812">Transmembrane</keyword>
<evidence type="ECO:0000256" key="2">
    <source>
        <dbReference type="ARBA" id="ARBA00007635"/>
    </source>
</evidence>
<feature type="domain" description="EamA" evidence="8">
    <location>
        <begin position="241"/>
        <end position="379"/>
    </location>
</feature>
<comment type="subcellular location">
    <subcellularLocation>
        <location evidence="1">Membrane</location>
        <topology evidence="1">Multi-pass membrane protein</topology>
    </subcellularLocation>
</comment>
<dbReference type="EMBL" id="NQVE01000009">
    <property type="protein sequence ID" value="RAL54450.1"/>
    <property type="molecule type" value="Genomic_DNA"/>
</dbReference>
<evidence type="ECO:0000313" key="9">
    <source>
        <dbReference type="EMBL" id="RAL54450.1"/>
    </source>
</evidence>
<dbReference type="AlphaFoldDB" id="A0A328EA09"/>
<dbReference type="InterPro" id="IPR000620">
    <property type="entry name" value="EamA_dom"/>
</dbReference>
<feature type="transmembrane region" description="Helical" evidence="7">
    <location>
        <begin position="336"/>
        <end position="356"/>
    </location>
</feature>
<dbReference type="GO" id="GO:0022857">
    <property type="term" value="F:transmembrane transporter activity"/>
    <property type="evidence" value="ECO:0007669"/>
    <property type="project" value="InterPro"/>
</dbReference>
<feature type="transmembrane region" description="Helical" evidence="7">
    <location>
        <begin position="95"/>
        <end position="116"/>
    </location>
</feature>
<dbReference type="Proteomes" id="UP000249390">
    <property type="component" value="Unassembled WGS sequence"/>
</dbReference>
<protein>
    <recommendedName>
        <fullName evidence="8">EamA domain-containing protein</fullName>
    </recommendedName>
</protein>
<reference evidence="9 10" key="1">
    <citation type="submission" date="2018-06" db="EMBL/GenBank/DDBJ databases">
        <title>The Genome of Cuscuta australis (Dodder) Provides Insight into the Evolution of Plant Parasitism.</title>
        <authorList>
            <person name="Liu H."/>
        </authorList>
    </citation>
    <scope>NUCLEOTIDE SEQUENCE [LARGE SCALE GENOMIC DNA]</scope>
    <source>
        <strain evidence="10">cv. Yunnan</strain>
        <tissue evidence="9">Vines</tissue>
    </source>
</reference>
<feature type="transmembrane region" description="Helical" evidence="7">
    <location>
        <begin position="62"/>
        <end position="83"/>
    </location>
</feature>
<dbReference type="Pfam" id="PF00892">
    <property type="entry name" value="EamA"/>
    <property type="match status" value="2"/>
</dbReference>
<dbReference type="GO" id="GO:0016020">
    <property type="term" value="C:membrane"/>
    <property type="evidence" value="ECO:0007669"/>
    <property type="project" value="UniProtKB-SubCell"/>
</dbReference>
<name>A0A328EA09_9ASTE</name>
<dbReference type="InterPro" id="IPR030184">
    <property type="entry name" value="WAT1-related"/>
</dbReference>
<evidence type="ECO:0000256" key="6">
    <source>
        <dbReference type="SAM" id="MobiDB-lite"/>
    </source>
</evidence>
<evidence type="ECO:0000256" key="1">
    <source>
        <dbReference type="ARBA" id="ARBA00004141"/>
    </source>
</evidence>
<accession>A0A328EA09</accession>
<keyword evidence="10" id="KW-1185">Reference proteome</keyword>
<feature type="transmembrane region" description="Helical" evidence="7">
    <location>
        <begin position="191"/>
        <end position="209"/>
    </location>
</feature>
<dbReference type="SUPFAM" id="SSF103481">
    <property type="entry name" value="Multidrug resistance efflux transporter EmrE"/>
    <property type="match status" value="2"/>
</dbReference>
<feature type="transmembrane region" description="Helical" evidence="7">
    <location>
        <begin position="156"/>
        <end position="179"/>
    </location>
</feature>
<sequence>MPHQPHIRVTVLLTSHSFSPTGAKIYNRASKAWFSLSLFLKQKSLLLRPQDTHTHTQMKSCVAWYPFILMLAIQLAFAVTNVLLKKLIIDGMNHLVFITYRQTISTIFLTPIAFFVERNTRPKLTLRILCNLFLSAIVGASVTQYLFLVGVEYTSATYACAFLNIVPVITFLMALPFGLEKISIRSRSGRAKVIGIVTCLGGALLLTFYKGMPVVKFHLSEPTLSRSAGKTVRPRGERWVFGSLAMFAGTIFWSSWFLIQSNISKSYPCQYSSTVIMNFFSAIQSAVLTLCTDRSLSIWIPKKKIDMVNVTYTGLVSSGLCFVGMSFCVKKRGPVFTAAFSPLVQVMAAMVDIPVLHEQLHLGSIIGSVIVMTGLYFLLWGKNKDMQKVTQEREEEEEEEDAKDMESAVVEGNGESRMP</sequence>
<evidence type="ECO:0000313" key="10">
    <source>
        <dbReference type="Proteomes" id="UP000249390"/>
    </source>
</evidence>
<feature type="compositionally biased region" description="Acidic residues" evidence="6">
    <location>
        <begin position="393"/>
        <end position="403"/>
    </location>
</feature>
<dbReference type="InterPro" id="IPR037185">
    <property type="entry name" value="EmrE-like"/>
</dbReference>
<feature type="domain" description="EamA" evidence="8">
    <location>
        <begin position="68"/>
        <end position="207"/>
    </location>
</feature>
<comment type="caution">
    <text evidence="9">The sequence shown here is derived from an EMBL/GenBank/DDBJ whole genome shotgun (WGS) entry which is preliminary data.</text>
</comment>
<keyword evidence="5 7" id="KW-0472">Membrane</keyword>
<feature type="transmembrane region" description="Helical" evidence="7">
    <location>
        <begin position="239"/>
        <end position="259"/>
    </location>
</feature>
<keyword evidence="4 7" id="KW-1133">Transmembrane helix</keyword>
<feature type="transmembrane region" description="Helical" evidence="7">
    <location>
        <begin position="362"/>
        <end position="381"/>
    </location>
</feature>
<proteinExistence type="inferred from homology"/>
<evidence type="ECO:0000256" key="3">
    <source>
        <dbReference type="ARBA" id="ARBA00022692"/>
    </source>
</evidence>
<feature type="transmembrane region" description="Helical" evidence="7">
    <location>
        <begin position="310"/>
        <end position="329"/>
    </location>
</feature>
<feature type="transmembrane region" description="Helical" evidence="7">
    <location>
        <begin position="128"/>
        <end position="150"/>
    </location>
</feature>
<evidence type="ECO:0000256" key="4">
    <source>
        <dbReference type="ARBA" id="ARBA00022989"/>
    </source>
</evidence>
<feature type="transmembrane region" description="Helical" evidence="7">
    <location>
        <begin position="271"/>
        <end position="290"/>
    </location>
</feature>
<dbReference type="PANTHER" id="PTHR31218">
    <property type="entry name" value="WAT1-RELATED PROTEIN"/>
    <property type="match status" value="1"/>
</dbReference>